<reference evidence="6" key="2">
    <citation type="submission" date="2023-02" db="EMBL/GenBank/DDBJ databases">
        <authorList>
            <person name="Swenson N.G."/>
            <person name="Wegrzyn J.L."/>
            <person name="Mcevoy S.L."/>
        </authorList>
    </citation>
    <scope>NUCLEOTIDE SEQUENCE</scope>
    <source>
        <strain evidence="6">91603</strain>
        <tissue evidence="6">Leaf</tissue>
    </source>
</reference>
<evidence type="ECO:0000256" key="1">
    <source>
        <dbReference type="ARBA" id="ARBA00008668"/>
    </source>
</evidence>
<sequence length="1402" mass="156357">MEKLRRLVNEIAYTQDHAKLTPLQSSLTPLLSFASSIYGVALYLRRSLHRFGLFSNQRLPVPVISVGNLTWGGNGKTPMVEFIARFVDDSGISPLILTRGYAGGDEVRMLRRHLIGRPVKIGVGANRAATAASFFEKYGYIDPRCRKFSESTCIGRKLGSHMKSDEIGVIVLDDGMQHWSLWRDLEIVMVNGLMPWGNHQLLPLGPLREPLTALKKADAAVIHNADLVSDQNLKNIELEMQEIKNSLPIFFTRMAPSYLFEVGNANSKIPLTAVSNAVVLCVSAIGSANAFVQGLGKLGAYYVDRLDYSDHHVFQVEDIETIRKRLGELEGKFGSKPIVVVTEKDYDRDPEILKHLEPSKVLVLCSELQFLAHGGCSEDSFKSLLKRISGIEMIRVSNHLPNGCTQNHHFDEAMAHPAIHRVSTCMALWCTVLQLVVVVVGFGVVGLLMGQLIPLTKQVDYYATVYEDLMKQLGIGGAQQHLSKSVFVVVIGSNDIFHYLGSSDLQNKYTPQQYVTLMTTNLEPQLRHWSLWRDLEIVMVNGLMPWGNRQLLPLGPLREPLTALKKADASVIHNADLRQAIPMTKQVDYYAIVYQDLVRQLGSSGAQQHLSKSLFAVVIGSNDMFDYLGSSDLRKKHTPQQFFSLMTTTLKEQLKRLYGNGARKFVINGLGVIGCIPSERVKKQTEECNEEANKWCGNYNDGLKSMLKELKSELTGLSYSYFDTYSVMHNIIQNPSAYGFTEVKEACCGLGKLKAKIPCVPFSTYCSNRSDHIFWDLYHPSQATARIFVDTIFDGSSQYTFPINKPTGRFSNGKNAADFLAEKVGLPTSPPYLSLKNNKNRASLFMNGVSFASGGAGIFNSTDQARHQAIPMTKQVDYYAIVYQDLVNQLGSSVAQQHLSKSLFAVVIGSNDIFDYLGSSDLRKKYTPQQFLSLMTTTLKEQLKRLYGNGARKFVITGLGVIGCIPSERVKNQTEECNEEANYWCGKYNDGLKSMLKELKSQLNVLSYSYFDTYSVMHNIIQNPSAYGFTEVKEACCGLGKLKAKIPCVPISTYCSNRSDHIFWDLYHPSQATARIFVDTIFDGPSQYTFPINADFPHNGIDFSTKKPTGRFSNGKNAADFLAEKVGLPTSPPYLSLKNNKNRASLFMNGVSFASGGAGIFDGTDQALHQAIPLTEQVDYYATVHRDLVNQLGSSSAQQHLSKSLFVVVIGSNDILDYLGSSDLRNKYTPQQFLSLMTTTLKEQLKRLYGNGARKFVITGLTVLGCIPSERVKKQTEECNEEANYLGGKYNDGLKSMLQELQSELNRLSYSYFDNYSVLYNIIKNPAAYGFTEVKEAYCGLGKLKAEIPCVPISTYCSNRSDHVFWDLYHPTQATVRILVDTIFDGPSQYTFPINVRHLVAV</sequence>
<keyword evidence="2" id="KW-0378">Hydrolase</keyword>
<keyword evidence="5" id="KW-0472">Membrane</keyword>
<protein>
    <recommendedName>
        <fullName evidence="8">Tetraacyldisaccharide 4'-kinase</fullName>
    </recommendedName>
</protein>
<keyword evidence="3" id="KW-0442">Lipid degradation</keyword>
<dbReference type="GO" id="GO:0016020">
    <property type="term" value="C:membrane"/>
    <property type="evidence" value="ECO:0007669"/>
    <property type="project" value="GOC"/>
</dbReference>
<dbReference type="PANTHER" id="PTHR45648">
    <property type="entry name" value="GDSL LIPASE/ACYLHYDROLASE FAMILY PROTEIN (AFU_ORTHOLOGUE AFUA_4G14700)"/>
    <property type="match status" value="1"/>
</dbReference>
<comment type="caution">
    <text evidence="6">The sequence shown here is derived from an EMBL/GenBank/DDBJ whole genome shotgun (WGS) entry which is preliminary data.</text>
</comment>
<reference evidence="6" key="1">
    <citation type="journal article" date="2022" name="Plant J.">
        <title>Strategies of tolerance reflected in two North American maple genomes.</title>
        <authorList>
            <person name="McEvoy S.L."/>
            <person name="Sezen U.U."/>
            <person name="Trouern-Trend A."/>
            <person name="McMahon S.M."/>
            <person name="Schaberg P.G."/>
            <person name="Yang J."/>
            <person name="Wegrzyn J.L."/>
            <person name="Swenson N.G."/>
        </authorList>
    </citation>
    <scope>NUCLEOTIDE SEQUENCE</scope>
    <source>
        <strain evidence="6">91603</strain>
    </source>
</reference>
<dbReference type="InterPro" id="IPR036514">
    <property type="entry name" value="SGNH_hydro_sf"/>
</dbReference>
<gene>
    <name evidence="6" type="ORF">LWI28_004479</name>
</gene>
<keyword evidence="5" id="KW-0812">Transmembrane</keyword>
<dbReference type="InterPro" id="IPR003758">
    <property type="entry name" value="LpxK"/>
</dbReference>
<dbReference type="Gene3D" id="3.40.50.1110">
    <property type="entry name" value="SGNH hydrolase"/>
    <property type="match status" value="3"/>
</dbReference>
<evidence type="ECO:0000256" key="2">
    <source>
        <dbReference type="ARBA" id="ARBA00022801"/>
    </source>
</evidence>
<dbReference type="GO" id="GO:0009029">
    <property type="term" value="F:lipid-A 4'-kinase activity"/>
    <property type="evidence" value="ECO:0007669"/>
    <property type="project" value="InterPro"/>
</dbReference>
<dbReference type="EMBL" id="JAJSOW010000100">
    <property type="protein sequence ID" value="KAI9185129.1"/>
    <property type="molecule type" value="Genomic_DNA"/>
</dbReference>
<dbReference type="GO" id="GO:0009245">
    <property type="term" value="P:lipid A biosynthetic process"/>
    <property type="evidence" value="ECO:0007669"/>
    <property type="project" value="InterPro"/>
</dbReference>
<evidence type="ECO:0000313" key="6">
    <source>
        <dbReference type="EMBL" id="KAI9185129.1"/>
    </source>
</evidence>
<keyword evidence="5" id="KW-1133">Transmembrane helix</keyword>
<dbReference type="FunFam" id="3.40.50.1110:FF:000003">
    <property type="entry name" value="GDSL esterase/lipase APG"/>
    <property type="match status" value="3"/>
</dbReference>
<dbReference type="CDD" id="cd01837">
    <property type="entry name" value="SGNH_plant_lipase_like"/>
    <property type="match status" value="2"/>
</dbReference>
<evidence type="ECO:0008006" key="8">
    <source>
        <dbReference type="Google" id="ProtNLM"/>
    </source>
</evidence>
<dbReference type="PANTHER" id="PTHR45648:SF106">
    <property type="entry name" value="ANTHER-SPECIFIC PROLINE-RICH PROTEIN APG"/>
    <property type="match status" value="1"/>
</dbReference>
<evidence type="ECO:0000256" key="3">
    <source>
        <dbReference type="ARBA" id="ARBA00022963"/>
    </source>
</evidence>
<proteinExistence type="inferred from homology"/>
<organism evidence="6 7">
    <name type="scientific">Acer negundo</name>
    <name type="common">Box elder</name>
    <dbReference type="NCBI Taxonomy" id="4023"/>
    <lineage>
        <taxon>Eukaryota</taxon>
        <taxon>Viridiplantae</taxon>
        <taxon>Streptophyta</taxon>
        <taxon>Embryophyta</taxon>
        <taxon>Tracheophyta</taxon>
        <taxon>Spermatophyta</taxon>
        <taxon>Magnoliopsida</taxon>
        <taxon>eudicotyledons</taxon>
        <taxon>Gunneridae</taxon>
        <taxon>Pentapetalae</taxon>
        <taxon>rosids</taxon>
        <taxon>malvids</taxon>
        <taxon>Sapindales</taxon>
        <taxon>Sapindaceae</taxon>
        <taxon>Hippocastanoideae</taxon>
        <taxon>Acereae</taxon>
        <taxon>Acer</taxon>
    </lineage>
</organism>
<dbReference type="GO" id="GO:0016788">
    <property type="term" value="F:hydrolase activity, acting on ester bonds"/>
    <property type="evidence" value="ECO:0007669"/>
    <property type="project" value="InterPro"/>
</dbReference>
<dbReference type="SUPFAM" id="SSF52266">
    <property type="entry name" value="SGNH hydrolase"/>
    <property type="match status" value="2"/>
</dbReference>
<dbReference type="HAMAP" id="MF_00409">
    <property type="entry name" value="LpxK"/>
    <property type="match status" value="1"/>
</dbReference>
<name>A0AAD5J2X7_ACENE</name>
<dbReference type="InterPro" id="IPR001087">
    <property type="entry name" value="GDSL"/>
</dbReference>
<evidence type="ECO:0000256" key="4">
    <source>
        <dbReference type="ARBA" id="ARBA00023098"/>
    </source>
</evidence>
<feature type="transmembrane region" description="Helical" evidence="5">
    <location>
        <begin position="426"/>
        <end position="449"/>
    </location>
</feature>
<dbReference type="GO" id="GO:0016042">
    <property type="term" value="P:lipid catabolic process"/>
    <property type="evidence" value="ECO:0007669"/>
    <property type="project" value="UniProtKB-KW"/>
</dbReference>
<dbReference type="GO" id="GO:0005524">
    <property type="term" value="F:ATP binding"/>
    <property type="evidence" value="ECO:0007669"/>
    <property type="project" value="InterPro"/>
</dbReference>
<dbReference type="InterPro" id="IPR035669">
    <property type="entry name" value="SGNH_plant_lipase-like"/>
</dbReference>
<comment type="similarity">
    <text evidence="1">Belongs to the 'GDSL' lipolytic enzyme family.</text>
</comment>
<evidence type="ECO:0000256" key="5">
    <source>
        <dbReference type="SAM" id="Phobius"/>
    </source>
</evidence>
<dbReference type="InterPro" id="IPR051058">
    <property type="entry name" value="GDSL_Est/Lipase"/>
</dbReference>
<keyword evidence="4" id="KW-0443">Lipid metabolism</keyword>
<accession>A0AAD5J2X7</accession>
<evidence type="ECO:0000313" key="7">
    <source>
        <dbReference type="Proteomes" id="UP001064489"/>
    </source>
</evidence>
<dbReference type="Pfam" id="PF00657">
    <property type="entry name" value="Lipase_GDSL"/>
    <property type="match status" value="3"/>
</dbReference>
<dbReference type="Proteomes" id="UP001064489">
    <property type="component" value="Chromosome 3"/>
</dbReference>
<dbReference type="Pfam" id="PF02606">
    <property type="entry name" value="LpxK"/>
    <property type="match status" value="1"/>
</dbReference>
<keyword evidence="7" id="KW-1185">Reference proteome</keyword>